<evidence type="ECO:0000256" key="1">
    <source>
        <dbReference type="SAM" id="MobiDB-lite"/>
    </source>
</evidence>
<name>A0A4P9W0G0_9FUNG</name>
<dbReference type="Proteomes" id="UP000269721">
    <property type="component" value="Unassembled WGS sequence"/>
</dbReference>
<evidence type="ECO:0000313" key="2">
    <source>
        <dbReference type="EMBL" id="RKO85122.1"/>
    </source>
</evidence>
<sequence length="252" mass="26763">MSPSSTYLSRALAPSSSPARTSSSSTSKAIINGVHRLQSLRFDSEDDGINTVIHSATGANLISWVPNAGAADHVAMNCRKMLPGASSGPHAEPLYTLDIITIAAACRQLVVIDLSGAAHRVTDAAVQSLTPPLSGNSRAQSLQHCGHDRYDSCLEIPRMPLMCLVFTLSCVSLRAGAVIKADVEDGPNLVGGGGPINPTPILSVWGSKSGTSYWSRQGLSGGRFLLANVFARFEPPHSQFTTYFKFVVQYYS</sequence>
<dbReference type="AlphaFoldDB" id="A0A4P9W0G0"/>
<reference evidence="3" key="1">
    <citation type="journal article" date="2018" name="Nat. Microbiol.">
        <title>Leveraging single-cell genomics to expand the fungal tree of life.</title>
        <authorList>
            <person name="Ahrendt S.R."/>
            <person name="Quandt C.A."/>
            <person name="Ciobanu D."/>
            <person name="Clum A."/>
            <person name="Salamov A."/>
            <person name="Andreopoulos B."/>
            <person name="Cheng J.F."/>
            <person name="Woyke T."/>
            <person name="Pelin A."/>
            <person name="Henrissat B."/>
            <person name="Reynolds N.K."/>
            <person name="Benny G.L."/>
            <person name="Smith M.E."/>
            <person name="James T.Y."/>
            <person name="Grigoriev I.V."/>
        </authorList>
    </citation>
    <scope>NUCLEOTIDE SEQUENCE [LARGE SCALE GENOMIC DNA]</scope>
</reference>
<dbReference type="EMBL" id="KZ999394">
    <property type="protein sequence ID" value="RKO85122.1"/>
    <property type="molecule type" value="Genomic_DNA"/>
</dbReference>
<gene>
    <name evidence="2" type="ORF">BDK51DRAFT_48351</name>
</gene>
<evidence type="ECO:0000313" key="3">
    <source>
        <dbReference type="Proteomes" id="UP000269721"/>
    </source>
</evidence>
<feature type="region of interest" description="Disordered" evidence="1">
    <location>
        <begin position="1"/>
        <end position="25"/>
    </location>
</feature>
<proteinExistence type="predicted"/>
<protein>
    <submittedName>
        <fullName evidence="2">Uncharacterized protein</fullName>
    </submittedName>
</protein>
<organism evidence="2 3">
    <name type="scientific">Blyttiomyces helicus</name>
    <dbReference type="NCBI Taxonomy" id="388810"/>
    <lineage>
        <taxon>Eukaryota</taxon>
        <taxon>Fungi</taxon>
        <taxon>Fungi incertae sedis</taxon>
        <taxon>Chytridiomycota</taxon>
        <taxon>Chytridiomycota incertae sedis</taxon>
        <taxon>Chytridiomycetes</taxon>
        <taxon>Chytridiomycetes incertae sedis</taxon>
        <taxon>Blyttiomyces</taxon>
    </lineage>
</organism>
<feature type="compositionally biased region" description="Low complexity" evidence="1">
    <location>
        <begin position="8"/>
        <end position="25"/>
    </location>
</feature>
<keyword evidence="3" id="KW-1185">Reference proteome</keyword>
<accession>A0A4P9W0G0</accession>